<evidence type="ECO:0000256" key="10">
    <source>
        <dbReference type="PROSITE-ProRule" id="PRU10141"/>
    </source>
</evidence>
<dbReference type="Gene3D" id="1.10.510.10">
    <property type="entry name" value="Transferase(Phosphotransferase) domain 1"/>
    <property type="match status" value="1"/>
</dbReference>
<sequence>MATENCVAKLNEFAQRKRSLLIFEDVGAVGPDHIKTFTVRAVLNGKVYPDGVGKNKKEAKQNAAKNALRGLLEEPSDYKLTSHTENAAETATSTVLQTSISNTNYICWLNEYGQKNRLTIRAVESTRLGPSNAIQCCSFVVGDKEYPAVSGNTKREAKEEAAKLVFDVIHGSKTTETEDEKCSATSSQQREDLKQNVSEICDKTKGLSVKTEGGSFSETNFIGIVNHYCQKTKRSHDYILDRRCGPPHSPQFFYKLVINDKEYPLAEGKSIKEARQNAAQLAWSALQEQSDWDSKVFDIFCCFWYDELWFLICHLVCFFVSCFSRGFYLLLPSSRDAQSKGIPPTTSDSAVFTSPLNLLKDKVFRKALLYFQLLAPTTLYLYLRFTSEFDSIERLGKGAFGRVFKAKQKLLGKFYAVKIVRCKEKALREVGALSDLHHCNIVRYFTCWMEESEYQWDDTADSSSTSQSTSNSSAKFLYIQMELCDLRTLRVWIDERNIQNVKKSRRDSKRREDSLTIAQQIVCGVDYIHSRMLIHRDLKPANIMFGRGGEVKIGDFGLVTAENDDDAENVMERTVYKGTPSYMAPEQKSKTTYDRKVDIFALGLIYFELLWNLFTGHERKVIWDDARSQKLPQGFSHNFPKENQIIKSMLHVKPEERPEASKLKSDLEEYAHVLHELKNMQRDSKTV</sequence>
<dbReference type="CDD" id="cd19903">
    <property type="entry name" value="DSRM_EIF2AK2_rpt1"/>
    <property type="match status" value="2"/>
</dbReference>
<dbReference type="AlphaFoldDB" id="A0A3B4TD24"/>
<dbReference type="InterPro" id="IPR000719">
    <property type="entry name" value="Prot_kinase_dom"/>
</dbReference>
<feature type="binding site" evidence="10">
    <location>
        <position position="418"/>
    </location>
    <ligand>
        <name>ATP</name>
        <dbReference type="ChEBI" id="CHEBI:30616"/>
    </ligand>
</feature>
<reference evidence="13" key="2">
    <citation type="submission" date="2025-09" db="UniProtKB">
        <authorList>
            <consortium name="Ensembl"/>
        </authorList>
    </citation>
    <scope>IDENTIFICATION</scope>
</reference>
<evidence type="ECO:0000256" key="7">
    <source>
        <dbReference type="ARBA" id="ARBA00022840"/>
    </source>
</evidence>
<dbReference type="PANTHER" id="PTHR11042:SF166">
    <property type="entry name" value="EUKARYOTIC TRANSLATION INITIATION FACTOR 2-ALPHA KINASE 3"/>
    <property type="match status" value="1"/>
</dbReference>
<evidence type="ECO:0000256" key="3">
    <source>
        <dbReference type="ARBA" id="ARBA00022553"/>
    </source>
</evidence>
<keyword evidence="6" id="KW-0418">Kinase</keyword>
<organism evidence="13 14">
    <name type="scientific">Seriola dumerili</name>
    <name type="common">Greater amberjack</name>
    <name type="synonym">Caranx dumerili</name>
    <dbReference type="NCBI Taxonomy" id="41447"/>
    <lineage>
        <taxon>Eukaryota</taxon>
        <taxon>Metazoa</taxon>
        <taxon>Chordata</taxon>
        <taxon>Craniata</taxon>
        <taxon>Vertebrata</taxon>
        <taxon>Euteleostomi</taxon>
        <taxon>Actinopterygii</taxon>
        <taxon>Neopterygii</taxon>
        <taxon>Teleostei</taxon>
        <taxon>Neoteleostei</taxon>
        <taxon>Acanthomorphata</taxon>
        <taxon>Carangaria</taxon>
        <taxon>Carangiformes</taxon>
        <taxon>Carangidae</taxon>
        <taxon>Seriola</taxon>
    </lineage>
</organism>
<comment type="similarity">
    <text evidence="8">Belongs to the protein kinase superfamily. Ser/Thr protein kinase family. GCN2 subfamily.</text>
</comment>
<keyword evidence="3" id="KW-0597">Phosphoprotein</keyword>
<dbReference type="Gene3D" id="3.30.200.20">
    <property type="entry name" value="Phosphorylase Kinase, domain 1"/>
    <property type="match status" value="1"/>
</dbReference>
<dbReference type="SMART" id="SM00220">
    <property type="entry name" value="S_TKc"/>
    <property type="match status" value="1"/>
</dbReference>
<evidence type="ECO:0000313" key="14">
    <source>
        <dbReference type="Proteomes" id="UP000261420"/>
    </source>
</evidence>
<dbReference type="PROSITE" id="PS50011">
    <property type="entry name" value="PROTEIN_KINASE_DOM"/>
    <property type="match status" value="1"/>
</dbReference>
<keyword evidence="9" id="KW-0694">RNA-binding</keyword>
<dbReference type="SUPFAM" id="SSF54768">
    <property type="entry name" value="dsRNA-binding domain-like"/>
    <property type="match status" value="3"/>
</dbReference>
<evidence type="ECO:0000256" key="8">
    <source>
        <dbReference type="ARBA" id="ARBA00037982"/>
    </source>
</evidence>
<evidence type="ECO:0000256" key="1">
    <source>
        <dbReference type="ARBA" id="ARBA00012513"/>
    </source>
</evidence>
<dbReference type="InterPro" id="IPR044452">
    <property type="entry name" value="EIF2AK2_DSRM_1"/>
</dbReference>
<proteinExistence type="inferred from homology"/>
<dbReference type="InterPro" id="IPR014720">
    <property type="entry name" value="dsRBD_dom"/>
</dbReference>
<dbReference type="PROSITE" id="PS00107">
    <property type="entry name" value="PROTEIN_KINASE_ATP"/>
    <property type="match status" value="1"/>
</dbReference>
<feature type="domain" description="Protein kinase" evidence="11">
    <location>
        <begin position="389"/>
        <end position="675"/>
    </location>
</feature>
<dbReference type="FunFam" id="3.30.160.20:FF:000045">
    <property type="entry name" value="Eukaryotic translation initiation factor 2-alpha kinase 2"/>
    <property type="match status" value="1"/>
</dbReference>
<dbReference type="InterPro" id="IPR011009">
    <property type="entry name" value="Kinase-like_dom_sf"/>
</dbReference>
<dbReference type="InterPro" id="IPR008271">
    <property type="entry name" value="Ser/Thr_kinase_AS"/>
</dbReference>
<evidence type="ECO:0000313" key="13">
    <source>
        <dbReference type="Ensembl" id="ENSSDUP00000003852.1"/>
    </source>
</evidence>
<feature type="domain" description="DRBM" evidence="12">
    <location>
        <begin position="220"/>
        <end position="288"/>
    </location>
</feature>
<dbReference type="PROSITE" id="PS50137">
    <property type="entry name" value="DS_RBD"/>
    <property type="match status" value="3"/>
</dbReference>
<dbReference type="Proteomes" id="UP000261420">
    <property type="component" value="Unplaced"/>
</dbReference>
<evidence type="ECO:0000256" key="6">
    <source>
        <dbReference type="ARBA" id="ARBA00022777"/>
    </source>
</evidence>
<dbReference type="Pfam" id="PF00069">
    <property type="entry name" value="Pkinase"/>
    <property type="match status" value="1"/>
</dbReference>
<evidence type="ECO:0000259" key="11">
    <source>
        <dbReference type="PROSITE" id="PS50011"/>
    </source>
</evidence>
<dbReference type="InterPro" id="IPR017441">
    <property type="entry name" value="Protein_kinase_ATP_BS"/>
</dbReference>
<keyword evidence="7 10" id="KW-0067">ATP-binding</keyword>
<keyword evidence="2" id="KW-0723">Serine/threonine-protein kinase</keyword>
<evidence type="ECO:0000256" key="2">
    <source>
        <dbReference type="ARBA" id="ARBA00022527"/>
    </source>
</evidence>
<dbReference type="SMART" id="SM00358">
    <property type="entry name" value="DSRM"/>
    <property type="match status" value="3"/>
</dbReference>
<dbReference type="FunFam" id="1.10.510.10:FF:000251">
    <property type="entry name" value="eukaryotic translation initiation factor 2-alpha kinase 3"/>
    <property type="match status" value="1"/>
</dbReference>
<dbReference type="GO" id="GO:0005524">
    <property type="term" value="F:ATP binding"/>
    <property type="evidence" value="ECO:0007669"/>
    <property type="project" value="UniProtKB-UniRule"/>
</dbReference>
<reference evidence="13" key="1">
    <citation type="submission" date="2025-08" db="UniProtKB">
        <authorList>
            <consortium name="Ensembl"/>
        </authorList>
    </citation>
    <scope>IDENTIFICATION</scope>
</reference>
<evidence type="ECO:0000256" key="5">
    <source>
        <dbReference type="ARBA" id="ARBA00022741"/>
    </source>
</evidence>
<dbReference type="GO" id="GO:0005634">
    <property type="term" value="C:nucleus"/>
    <property type="evidence" value="ECO:0007669"/>
    <property type="project" value="TreeGrafter"/>
</dbReference>
<evidence type="ECO:0000259" key="12">
    <source>
        <dbReference type="PROSITE" id="PS50137"/>
    </source>
</evidence>
<dbReference type="GO" id="GO:0004694">
    <property type="term" value="F:eukaryotic translation initiation factor 2alpha kinase activity"/>
    <property type="evidence" value="ECO:0007669"/>
    <property type="project" value="TreeGrafter"/>
</dbReference>
<dbReference type="InterPro" id="IPR050339">
    <property type="entry name" value="CC_SR_Kinase"/>
</dbReference>
<protein>
    <recommendedName>
        <fullName evidence="1">non-specific serine/threonine protein kinase</fullName>
        <ecNumber evidence="1">2.7.11.1</ecNumber>
    </recommendedName>
</protein>
<evidence type="ECO:0000256" key="9">
    <source>
        <dbReference type="PROSITE-ProRule" id="PRU00266"/>
    </source>
</evidence>
<keyword evidence="14" id="KW-1185">Reference proteome</keyword>
<dbReference type="GO" id="GO:0003725">
    <property type="term" value="F:double-stranded RNA binding"/>
    <property type="evidence" value="ECO:0007669"/>
    <property type="project" value="InterPro"/>
</dbReference>
<dbReference type="EC" id="2.7.11.1" evidence="1"/>
<evidence type="ECO:0000256" key="4">
    <source>
        <dbReference type="ARBA" id="ARBA00022679"/>
    </source>
</evidence>
<accession>A0A3B4TD24</accession>
<dbReference type="SUPFAM" id="SSF56112">
    <property type="entry name" value="Protein kinase-like (PK-like)"/>
    <property type="match status" value="1"/>
</dbReference>
<feature type="domain" description="DRBM" evidence="12">
    <location>
        <begin position="5"/>
        <end position="73"/>
    </location>
</feature>
<dbReference type="GeneTree" id="ENSGT00940000163863"/>
<keyword evidence="4" id="KW-0808">Transferase</keyword>
<dbReference type="Gene3D" id="3.30.160.20">
    <property type="match status" value="3"/>
</dbReference>
<dbReference type="PROSITE" id="PS00108">
    <property type="entry name" value="PROTEIN_KINASE_ST"/>
    <property type="match status" value="1"/>
</dbReference>
<dbReference type="GO" id="GO:0005737">
    <property type="term" value="C:cytoplasm"/>
    <property type="evidence" value="ECO:0007669"/>
    <property type="project" value="TreeGrafter"/>
</dbReference>
<feature type="domain" description="DRBM" evidence="12">
    <location>
        <begin position="137"/>
        <end position="171"/>
    </location>
</feature>
<dbReference type="Ensembl" id="ENSSDUT00000003934.1">
    <property type="protein sequence ID" value="ENSSDUP00000003852.1"/>
    <property type="gene ID" value="ENSSDUG00000002837.1"/>
</dbReference>
<keyword evidence="5 10" id="KW-0547">Nucleotide-binding</keyword>
<dbReference type="Pfam" id="PF00035">
    <property type="entry name" value="dsrm"/>
    <property type="match status" value="3"/>
</dbReference>
<name>A0A3B4TD24_SERDU</name>
<dbReference type="PANTHER" id="PTHR11042">
    <property type="entry name" value="EUKARYOTIC TRANSLATION INITIATION FACTOR 2-ALPHA KINASE EIF2-ALPHA KINASE -RELATED"/>
    <property type="match status" value="1"/>
</dbReference>